<feature type="compositionally biased region" description="Basic and acidic residues" evidence="1">
    <location>
        <begin position="52"/>
        <end position="64"/>
    </location>
</feature>
<gene>
    <name evidence="2" type="ORF">Q7C36_014644</name>
</gene>
<evidence type="ECO:0000256" key="1">
    <source>
        <dbReference type="SAM" id="MobiDB-lite"/>
    </source>
</evidence>
<protein>
    <recommendedName>
        <fullName evidence="4">CxC2-like cysteine cluster KDZ transposase-associated domain-containing protein</fullName>
    </recommendedName>
</protein>
<dbReference type="AlphaFoldDB" id="A0AA88SML9"/>
<dbReference type="CDD" id="cd19757">
    <property type="entry name" value="Bbox1"/>
    <property type="match status" value="1"/>
</dbReference>
<evidence type="ECO:0000313" key="2">
    <source>
        <dbReference type="EMBL" id="KAK2836775.1"/>
    </source>
</evidence>
<organism evidence="2 3">
    <name type="scientific">Tachysurus vachellii</name>
    <name type="common">Darkbarbel catfish</name>
    <name type="synonym">Pelteobagrus vachellii</name>
    <dbReference type="NCBI Taxonomy" id="175792"/>
    <lineage>
        <taxon>Eukaryota</taxon>
        <taxon>Metazoa</taxon>
        <taxon>Chordata</taxon>
        <taxon>Craniata</taxon>
        <taxon>Vertebrata</taxon>
        <taxon>Euteleostomi</taxon>
        <taxon>Actinopterygii</taxon>
        <taxon>Neopterygii</taxon>
        <taxon>Teleostei</taxon>
        <taxon>Ostariophysi</taxon>
        <taxon>Siluriformes</taxon>
        <taxon>Bagridae</taxon>
        <taxon>Tachysurus</taxon>
    </lineage>
</organism>
<sequence length="336" mass="38177">MLHCDFPLELQEQFMLLDNLVEHQEINDEVQSLDDLLQELQGEEEAAPVKTPEPRVHWRKRDSDGNLVYARPRSSRNQSNEADHIQKTDAHFNAPDTNCEVTFSPETVVFHARSHQDSLDDDASALGTSRDSLLVSSIWSTRQSLISEKWGAERPRLVNMAVARENVVTHICQLCGINPAAVRCCDCRPRPFFCAECDVIMHTRHVLHNRDAMTPGFYQPLPLRLFPIVVSSCLLHHVPVEVPDKICGCSPESLRVSPGKTVAVITMNGKWQHQDCPAKLFQECWISELSAFEYNCLQLQIFYIIGQWKRCLWRGVKWSGAYQDGAGLTLGEEVEQ</sequence>
<evidence type="ECO:0000313" key="3">
    <source>
        <dbReference type="Proteomes" id="UP001187315"/>
    </source>
</evidence>
<dbReference type="EMBL" id="JAVHJS010000014">
    <property type="protein sequence ID" value="KAK2836775.1"/>
    <property type="molecule type" value="Genomic_DNA"/>
</dbReference>
<proteinExistence type="predicted"/>
<name>A0AA88SML9_TACVA</name>
<evidence type="ECO:0008006" key="4">
    <source>
        <dbReference type="Google" id="ProtNLM"/>
    </source>
</evidence>
<accession>A0AA88SML9</accession>
<reference evidence="2" key="1">
    <citation type="submission" date="2023-08" db="EMBL/GenBank/DDBJ databases">
        <title>Pelteobagrus vachellii genome.</title>
        <authorList>
            <person name="Liu H."/>
        </authorList>
    </citation>
    <scope>NUCLEOTIDE SEQUENCE</scope>
    <source>
        <strain evidence="2">PRFRI_2022a</strain>
        <tissue evidence="2">Muscle</tissue>
    </source>
</reference>
<feature type="region of interest" description="Disordered" evidence="1">
    <location>
        <begin position="44"/>
        <end position="82"/>
    </location>
</feature>
<comment type="caution">
    <text evidence="2">The sequence shown here is derived from an EMBL/GenBank/DDBJ whole genome shotgun (WGS) entry which is preliminary data.</text>
</comment>
<keyword evidence="3" id="KW-1185">Reference proteome</keyword>
<dbReference type="Proteomes" id="UP001187315">
    <property type="component" value="Unassembled WGS sequence"/>
</dbReference>